<dbReference type="Proteomes" id="UP001482620">
    <property type="component" value="Unassembled WGS sequence"/>
</dbReference>
<sequence>MATKKKRTPNAHNDSWVVIAADSVIDTQKHDGDPDFVKLRNPSTGSNVFTVNQISSPALMVNFVLVYKFKMMVNQCKFKE</sequence>
<comment type="caution">
    <text evidence="1">The sequence shown here is derived from an EMBL/GenBank/DDBJ whole genome shotgun (WGS) entry which is preliminary data.</text>
</comment>
<evidence type="ECO:0000313" key="2">
    <source>
        <dbReference type="Proteomes" id="UP001482620"/>
    </source>
</evidence>
<evidence type="ECO:0000313" key="1">
    <source>
        <dbReference type="EMBL" id="MEQ2244965.1"/>
    </source>
</evidence>
<dbReference type="EMBL" id="JAHRIQ010072029">
    <property type="protein sequence ID" value="MEQ2244965.1"/>
    <property type="molecule type" value="Genomic_DNA"/>
</dbReference>
<organism evidence="1 2">
    <name type="scientific">Ilyodon furcidens</name>
    <name type="common">goldbreast splitfin</name>
    <dbReference type="NCBI Taxonomy" id="33524"/>
    <lineage>
        <taxon>Eukaryota</taxon>
        <taxon>Metazoa</taxon>
        <taxon>Chordata</taxon>
        <taxon>Craniata</taxon>
        <taxon>Vertebrata</taxon>
        <taxon>Euteleostomi</taxon>
        <taxon>Actinopterygii</taxon>
        <taxon>Neopterygii</taxon>
        <taxon>Teleostei</taxon>
        <taxon>Neoteleostei</taxon>
        <taxon>Acanthomorphata</taxon>
        <taxon>Ovalentaria</taxon>
        <taxon>Atherinomorphae</taxon>
        <taxon>Cyprinodontiformes</taxon>
        <taxon>Goodeidae</taxon>
        <taxon>Ilyodon</taxon>
    </lineage>
</organism>
<accession>A0ABV0UI95</accession>
<protein>
    <submittedName>
        <fullName evidence="1">Uncharacterized protein</fullName>
    </submittedName>
</protein>
<reference evidence="1 2" key="1">
    <citation type="submission" date="2021-06" db="EMBL/GenBank/DDBJ databases">
        <authorList>
            <person name="Palmer J.M."/>
        </authorList>
    </citation>
    <scope>NUCLEOTIDE SEQUENCE [LARGE SCALE GENOMIC DNA]</scope>
    <source>
        <strain evidence="2">if_2019</strain>
        <tissue evidence="1">Muscle</tissue>
    </source>
</reference>
<name>A0ABV0UI95_9TELE</name>
<keyword evidence="2" id="KW-1185">Reference proteome</keyword>
<proteinExistence type="predicted"/>
<gene>
    <name evidence="1" type="ORF">ILYODFUR_022666</name>
</gene>